<sequence>MGHSLEKLERLFRYDMYIFDTVTEARRMSKYPELSDELNQNIKAKVDLIEDSGNEKRVT</sequence>
<accession>A0A5M9MPF2</accession>
<dbReference type="GeneID" id="54329179"/>
<evidence type="ECO:0000313" key="1">
    <source>
        <dbReference type="EMBL" id="KAA8647776.1"/>
    </source>
</evidence>
<dbReference type="EMBL" id="QUQM01000004">
    <property type="protein sequence ID" value="KAA8647776.1"/>
    <property type="molecule type" value="Genomic_DNA"/>
</dbReference>
<dbReference type="RefSeq" id="XP_033427137.1">
    <property type="nucleotide sequence ID" value="XM_033571105.1"/>
</dbReference>
<proteinExistence type="predicted"/>
<evidence type="ECO:0000313" key="2">
    <source>
        <dbReference type="Proteomes" id="UP000324241"/>
    </source>
</evidence>
<dbReference type="Proteomes" id="UP000324241">
    <property type="component" value="Unassembled WGS sequence"/>
</dbReference>
<name>A0A5M9MPF2_9EURO</name>
<dbReference type="AlphaFoldDB" id="A0A5M9MPF2"/>
<protein>
    <submittedName>
        <fullName evidence="1">Uncharacterized protein</fullName>
    </submittedName>
</protein>
<organism evidence="1 2">
    <name type="scientific">Aspergillus tanneri</name>
    <dbReference type="NCBI Taxonomy" id="1220188"/>
    <lineage>
        <taxon>Eukaryota</taxon>
        <taxon>Fungi</taxon>
        <taxon>Dikarya</taxon>
        <taxon>Ascomycota</taxon>
        <taxon>Pezizomycotina</taxon>
        <taxon>Eurotiomycetes</taxon>
        <taxon>Eurotiomycetidae</taxon>
        <taxon>Eurotiales</taxon>
        <taxon>Aspergillaceae</taxon>
        <taxon>Aspergillus</taxon>
        <taxon>Aspergillus subgen. Circumdati</taxon>
    </lineage>
</organism>
<comment type="caution">
    <text evidence="1">The sequence shown here is derived from an EMBL/GenBank/DDBJ whole genome shotgun (WGS) entry which is preliminary data.</text>
</comment>
<gene>
    <name evidence="1" type="ORF">ATNIH1004_006477</name>
</gene>
<reference evidence="1 2" key="1">
    <citation type="submission" date="2019-08" db="EMBL/GenBank/DDBJ databases">
        <title>The genome sequence of a newly discovered highly antifungal drug resistant Aspergillus species, Aspergillus tanneri NIH 1004.</title>
        <authorList>
            <person name="Mounaud S."/>
            <person name="Singh I."/>
            <person name="Joardar V."/>
            <person name="Pakala S."/>
            <person name="Pakala S."/>
            <person name="Venepally P."/>
            <person name="Chung J.K."/>
            <person name="Losada L."/>
            <person name="Nierman W.C."/>
        </authorList>
    </citation>
    <scope>NUCLEOTIDE SEQUENCE [LARGE SCALE GENOMIC DNA]</scope>
    <source>
        <strain evidence="1 2">NIH1004</strain>
    </source>
</reference>